<accession>A0A0P6X7D6</accession>
<feature type="binding site" evidence="2">
    <location>
        <position position="365"/>
    </location>
    <ligand>
        <name>Fe cation</name>
        <dbReference type="ChEBI" id="CHEBI:24875"/>
    </ligand>
</feature>
<keyword evidence="2" id="KW-0460">Magnesium</keyword>
<dbReference type="InterPro" id="IPR029014">
    <property type="entry name" value="NiFe-Hase_large"/>
</dbReference>
<evidence type="ECO:0000256" key="2">
    <source>
        <dbReference type="PIRSR" id="PIRSR601501-1"/>
    </source>
</evidence>
<dbReference type="Proteomes" id="UP000050430">
    <property type="component" value="Unassembled WGS sequence"/>
</dbReference>
<keyword evidence="2" id="KW-0479">Metal-binding</keyword>
<comment type="caution">
    <text evidence="4">The sequence shown here is derived from an EMBL/GenBank/DDBJ whole genome shotgun (WGS) entry which is preliminary data.</text>
</comment>
<dbReference type="EMBL" id="LGCK01000012">
    <property type="protein sequence ID" value="KPL71028.1"/>
    <property type="molecule type" value="Genomic_DNA"/>
</dbReference>
<keyword evidence="1" id="KW-0560">Oxidoreductase</keyword>
<dbReference type="PROSITE" id="PS00507">
    <property type="entry name" value="NI_HGENASE_L_1"/>
    <property type="match status" value="1"/>
</dbReference>
<proteinExistence type="predicted"/>
<dbReference type="GO" id="GO:0008901">
    <property type="term" value="F:ferredoxin hydrogenase activity"/>
    <property type="evidence" value="ECO:0007669"/>
    <property type="project" value="InterPro"/>
</dbReference>
<dbReference type="STRING" id="229920.ADM99_12080"/>
<dbReference type="GO" id="GO:0016151">
    <property type="term" value="F:nickel cation binding"/>
    <property type="evidence" value="ECO:0007669"/>
    <property type="project" value="InterPro"/>
</dbReference>
<comment type="cofactor">
    <cofactor evidence="2">
        <name>Fe cation</name>
        <dbReference type="ChEBI" id="CHEBI:24875"/>
    </cofactor>
</comment>
<gene>
    <name evidence="4" type="ORF">ADM99_12080</name>
</gene>
<dbReference type="Pfam" id="PF00346">
    <property type="entry name" value="Complex1_49kDa"/>
    <property type="match status" value="2"/>
</dbReference>
<dbReference type="GO" id="GO:0016651">
    <property type="term" value="F:oxidoreductase activity, acting on NAD(P)H"/>
    <property type="evidence" value="ECO:0007669"/>
    <property type="project" value="InterPro"/>
</dbReference>
<feature type="binding site" evidence="2">
    <location>
        <position position="329"/>
    </location>
    <ligand>
        <name>Mg(2+)</name>
        <dbReference type="ChEBI" id="CHEBI:18420"/>
    </ligand>
</feature>
<dbReference type="InterPro" id="IPR001501">
    <property type="entry name" value="Ni-dep_hyd_lsu"/>
</dbReference>
<sequence length="396" mass="44447">MTMEAQTTTGKFVVPIGPQHPALKEPGHFEFTVDGEIVTGASVRLGFVHRGIEKGAEARNWVQNMYMVERVCGICSHVHATAYALGVEQLAGVTAPPRAQAIRELVAELERVHSHMLWLGVAAHEGGFDTLFMYSWRDRETVMDLLEAICGNRVHYSVNLLGGVKYDIDDKLADQLRKGVDFLEGRCEHYMKVVTTDETFVGRTKNVGKMSKEEAYELGSVGPTARASGVDRDIRIDAPYVSYEQFPVKLITDDAGDLQARFVVRIKELYESFRLIREILDHMPEGELTVKVPRRIPAGEAISRVEAPRGELLYFLKSNGTDIPDRVKIRTPSLCNWSSVVNYAVGHKLADMPMLLAGIDPCFSCNDRSVTIHRGGNVQNDWSWEQLRQYGIAYYR</sequence>
<dbReference type="PANTHER" id="PTHR43485:SF1">
    <property type="entry name" value="FORMATE HYDROGENLYASE SUBUNIT 5-RELATED"/>
    <property type="match status" value="1"/>
</dbReference>
<keyword evidence="2" id="KW-0533">Nickel</keyword>
<dbReference type="InterPro" id="IPR018194">
    <property type="entry name" value="Ni-dep_hyd_lsu_Ni_BS"/>
</dbReference>
<evidence type="ECO:0000313" key="4">
    <source>
        <dbReference type="EMBL" id="KPL71028.1"/>
    </source>
</evidence>
<feature type="domain" description="NADH-quinone oxidoreductase subunit D" evidence="3">
    <location>
        <begin position="127"/>
        <end position="294"/>
    </location>
</feature>
<dbReference type="Gene3D" id="1.10.645.10">
    <property type="entry name" value="Cytochrome-c3 Hydrogenase, chain B"/>
    <property type="match status" value="1"/>
</dbReference>
<keyword evidence="2" id="KW-0408">Iron</keyword>
<feature type="domain" description="NADH-quinone oxidoreductase subunit D" evidence="3">
    <location>
        <begin position="295"/>
        <end position="368"/>
    </location>
</feature>
<evidence type="ECO:0000313" key="5">
    <source>
        <dbReference type="Proteomes" id="UP000050430"/>
    </source>
</evidence>
<feature type="binding site" evidence="2">
    <location>
        <position position="362"/>
    </location>
    <ligand>
        <name>Ni(2+)</name>
        <dbReference type="ChEBI" id="CHEBI:49786"/>
    </ligand>
</feature>
<reference evidence="4 5" key="1">
    <citation type="submission" date="2015-07" db="EMBL/GenBank/DDBJ databases">
        <title>Genome sequence of Leptolinea tardivitalis DSM 16556.</title>
        <authorList>
            <person name="Hemp J."/>
            <person name="Ward L.M."/>
            <person name="Pace L.A."/>
            <person name="Fischer W.W."/>
        </authorList>
    </citation>
    <scope>NUCLEOTIDE SEQUENCE [LARGE SCALE GENOMIC DNA]</scope>
    <source>
        <strain evidence="4 5">YMTK-2</strain>
    </source>
</reference>
<feature type="binding site" evidence="2">
    <location>
        <position position="72"/>
    </location>
    <ligand>
        <name>Ni(2+)</name>
        <dbReference type="ChEBI" id="CHEBI:49786"/>
    </ligand>
</feature>
<evidence type="ECO:0000256" key="1">
    <source>
        <dbReference type="ARBA" id="ARBA00023002"/>
    </source>
</evidence>
<feature type="binding site" evidence="2">
    <location>
        <position position="53"/>
    </location>
    <ligand>
        <name>Mg(2+)</name>
        <dbReference type="ChEBI" id="CHEBI:18420"/>
    </ligand>
</feature>
<dbReference type="GO" id="GO:0051287">
    <property type="term" value="F:NAD binding"/>
    <property type="evidence" value="ECO:0007669"/>
    <property type="project" value="InterPro"/>
</dbReference>
<dbReference type="InterPro" id="IPR052197">
    <property type="entry name" value="ComplexI_49kDa-like"/>
</dbReference>
<dbReference type="SUPFAM" id="SSF56762">
    <property type="entry name" value="HydB/Nqo4-like"/>
    <property type="match status" value="1"/>
</dbReference>
<name>A0A0P6X7D6_9CHLR</name>
<keyword evidence="5" id="KW-1185">Reference proteome</keyword>
<evidence type="ECO:0000259" key="3">
    <source>
        <dbReference type="Pfam" id="PF00346"/>
    </source>
</evidence>
<dbReference type="AlphaFoldDB" id="A0A0P6X7D6"/>
<feature type="binding site" evidence="2">
    <location>
        <position position="75"/>
    </location>
    <ligand>
        <name>Fe cation</name>
        <dbReference type="ChEBI" id="CHEBI:24875"/>
    </ligand>
</feature>
<dbReference type="GO" id="GO:0048038">
    <property type="term" value="F:quinone binding"/>
    <property type="evidence" value="ECO:0007669"/>
    <property type="project" value="InterPro"/>
</dbReference>
<protein>
    <submittedName>
        <fullName evidence="4">NADH dehydrogenase</fullName>
    </submittedName>
</protein>
<dbReference type="InterPro" id="IPR001135">
    <property type="entry name" value="NADH_Q_OxRdtase_suD"/>
</dbReference>
<feature type="binding site" evidence="2">
    <location>
        <position position="75"/>
    </location>
    <ligand>
        <name>Ni(2+)</name>
        <dbReference type="ChEBI" id="CHEBI:49786"/>
    </ligand>
</feature>
<dbReference type="Pfam" id="PF00374">
    <property type="entry name" value="NiFeSe_Hases"/>
    <property type="match status" value="1"/>
</dbReference>
<comment type="cofactor">
    <cofactor evidence="2">
        <name>Ni(2+)</name>
        <dbReference type="ChEBI" id="CHEBI:49786"/>
    </cofactor>
</comment>
<organism evidence="4 5">
    <name type="scientific">Leptolinea tardivitalis</name>
    <dbReference type="NCBI Taxonomy" id="229920"/>
    <lineage>
        <taxon>Bacteria</taxon>
        <taxon>Bacillati</taxon>
        <taxon>Chloroflexota</taxon>
        <taxon>Anaerolineae</taxon>
        <taxon>Anaerolineales</taxon>
        <taxon>Anaerolineaceae</taxon>
        <taxon>Leptolinea</taxon>
    </lineage>
</organism>
<dbReference type="PANTHER" id="PTHR43485">
    <property type="entry name" value="HYDROGENASE-4 COMPONENT G"/>
    <property type="match status" value="1"/>
</dbReference>